<evidence type="ECO:0000256" key="7">
    <source>
        <dbReference type="SAM" id="MobiDB-lite"/>
    </source>
</evidence>
<evidence type="ECO:0000259" key="8">
    <source>
        <dbReference type="Pfam" id="PF01593"/>
    </source>
</evidence>
<comment type="similarity">
    <text evidence="2">Belongs to the tryptophan 2-monooxygenase family.</text>
</comment>
<dbReference type="InterPro" id="IPR050281">
    <property type="entry name" value="Flavin_monoamine_oxidase"/>
</dbReference>
<dbReference type="InterPro" id="IPR002937">
    <property type="entry name" value="Amino_oxidase"/>
</dbReference>
<feature type="compositionally biased region" description="Basic residues" evidence="7">
    <location>
        <begin position="1"/>
        <end position="10"/>
    </location>
</feature>
<feature type="compositionally biased region" description="Basic and acidic residues" evidence="7">
    <location>
        <begin position="11"/>
        <end position="26"/>
    </location>
</feature>
<dbReference type="EC" id="1.13.12.3" evidence="3"/>
<evidence type="ECO:0000256" key="6">
    <source>
        <dbReference type="ARBA" id="ARBA00047321"/>
    </source>
</evidence>
<sequence>MTTGRVAHRRDRYEEKDGDRRMRPRLDTPPPHARFRPSVAPRLAPLPADPDVVVVGAGAAGIAAARTLIAAGLSVAVLEARDRVGGRTVTTTLRGHAIDLGAHWLHAGPINPLVQLGFARGEPLRRAAQEGHVWVGRRPGRPSEVAASARSFDRADRAMHAGAAEDGPDRSAASALPRSLGPWGARVALVHGLVSGRPLKEVSLHDFPSMEYGDNFFIAGGFGGYLARLAQELPIALNCPVTRIDWSGVGVRIATADGRSLKARAVVVTVPMMVLRDAVAFSPALPAPTRAAIDGFRAGIYEHAVLHWPASPFRGRDRLASLVGSRLSPPGLLTRIDDTPFHYFELDAVGAAEIDAAGTGEDGLRRRVRATLADHFGARRLHDLSIPAVSEWRHDPWSRGSWASVPPGHAGARRVLHEAVGGTIWFAGEALSREQWGTAGGAYEEGVRAAVAVAERIRMGTAA</sequence>
<feature type="region of interest" description="Disordered" evidence="7">
    <location>
        <begin position="1"/>
        <end position="42"/>
    </location>
</feature>
<dbReference type="Proteomes" id="UP001055117">
    <property type="component" value="Unassembled WGS sequence"/>
</dbReference>
<gene>
    <name evidence="9" type="primary">pao_2</name>
    <name evidence="9" type="ORF">AFCDBAGC_1231</name>
</gene>
<comment type="catalytic activity">
    <reaction evidence="6">
        <text>L-tryptophan + O2 = indole-3-acetamide + CO2 + H2O</text>
        <dbReference type="Rhea" id="RHEA:16165"/>
        <dbReference type="ChEBI" id="CHEBI:15377"/>
        <dbReference type="ChEBI" id="CHEBI:15379"/>
        <dbReference type="ChEBI" id="CHEBI:16031"/>
        <dbReference type="ChEBI" id="CHEBI:16526"/>
        <dbReference type="ChEBI" id="CHEBI:57912"/>
        <dbReference type="EC" id="1.13.12.3"/>
    </reaction>
</comment>
<evidence type="ECO:0000256" key="2">
    <source>
        <dbReference type="ARBA" id="ARBA00005833"/>
    </source>
</evidence>
<keyword evidence="10" id="KW-1185">Reference proteome</keyword>
<evidence type="ECO:0000256" key="5">
    <source>
        <dbReference type="ARBA" id="ARBA00023070"/>
    </source>
</evidence>
<organism evidence="9 10">
    <name type="scientific">Methylobacterium cerastii</name>
    <dbReference type="NCBI Taxonomy" id="932741"/>
    <lineage>
        <taxon>Bacteria</taxon>
        <taxon>Pseudomonadati</taxon>
        <taxon>Pseudomonadota</taxon>
        <taxon>Alphaproteobacteria</taxon>
        <taxon>Hyphomicrobiales</taxon>
        <taxon>Methylobacteriaceae</taxon>
        <taxon>Methylobacterium</taxon>
    </lineage>
</organism>
<evidence type="ECO:0000256" key="3">
    <source>
        <dbReference type="ARBA" id="ARBA00012535"/>
    </source>
</evidence>
<feature type="domain" description="Amine oxidase" evidence="8">
    <location>
        <begin position="60"/>
        <end position="453"/>
    </location>
</feature>
<dbReference type="Pfam" id="PF01593">
    <property type="entry name" value="Amino_oxidase"/>
    <property type="match status" value="1"/>
</dbReference>
<proteinExistence type="inferred from homology"/>
<evidence type="ECO:0000256" key="1">
    <source>
        <dbReference type="ARBA" id="ARBA00004814"/>
    </source>
</evidence>
<dbReference type="SUPFAM" id="SSF51905">
    <property type="entry name" value="FAD/NAD(P)-binding domain"/>
    <property type="match status" value="1"/>
</dbReference>
<evidence type="ECO:0000313" key="10">
    <source>
        <dbReference type="Proteomes" id="UP001055117"/>
    </source>
</evidence>
<dbReference type="PANTHER" id="PTHR10742">
    <property type="entry name" value="FLAVIN MONOAMINE OXIDASE"/>
    <property type="match status" value="1"/>
</dbReference>
<reference evidence="9 10" key="1">
    <citation type="journal article" date="2021" name="Front. Microbiol.">
        <title>Comprehensive Comparative Genomics and Phenotyping of Methylobacterium Species.</title>
        <authorList>
            <person name="Alessa O."/>
            <person name="Ogura Y."/>
            <person name="Fujitani Y."/>
            <person name="Takami H."/>
            <person name="Hayashi T."/>
            <person name="Sahin N."/>
            <person name="Tani A."/>
        </authorList>
    </citation>
    <scope>NUCLEOTIDE SEQUENCE [LARGE SCALE GENOMIC DNA]</scope>
    <source>
        <strain evidence="9 10">DSM 23679</strain>
    </source>
</reference>
<comment type="pathway">
    <text evidence="1">Plant hormone metabolism; auxin biosynthesis.</text>
</comment>
<keyword evidence="5" id="KW-0073">Auxin biosynthesis</keyword>
<evidence type="ECO:0000256" key="4">
    <source>
        <dbReference type="ARBA" id="ARBA00017871"/>
    </source>
</evidence>
<name>A0ABQ4QDS9_9HYPH</name>
<accession>A0ABQ4QDS9</accession>
<comment type="caution">
    <text evidence="9">The sequence shown here is derived from an EMBL/GenBank/DDBJ whole genome shotgun (WGS) entry which is preliminary data.</text>
</comment>
<protein>
    <recommendedName>
        <fullName evidence="4">Tryptophan 2-monooxygenase</fullName>
        <ecNumber evidence="3">1.13.12.3</ecNumber>
    </recommendedName>
</protein>
<dbReference type="EMBL" id="BPQG01000011">
    <property type="protein sequence ID" value="GJD43379.1"/>
    <property type="molecule type" value="Genomic_DNA"/>
</dbReference>
<evidence type="ECO:0000313" key="9">
    <source>
        <dbReference type="EMBL" id="GJD43379.1"/>
    </source>
</evidence>
<dbReference type="PANTHER" id="PTHR10742:SF410">
    <property type="entry name" value="LYSINE-SPECIFIC HISTONE DEMETHYLASE 2"/>
    <property type="match status" value="1"/>
</dbReference>
<dbReference type="InterPro" id="IPR036188">
    <property type="entry name" value="FAD/NAD-bd_sf"/>
</dbReference>
<dbReference type="Gene3D" id="3.50.50.60">
    <property type="entry name" value="FAD/NAD(P)-binding domain"/>
    <property type="match status" value="1"/>
</dbReference>